<dbReference type="GO" id="GO:0016614">
    <property type="term" value="F:oxidoreductase activity, acting on CH-OH group of donors"/>
    <property type="evidence" value="ECO:0007669"/>
    <property type="project" value="UniProtKB-ARBA"/>
</dbReference>
<gene>
    <name evidence="4" type="ORF">HaLaN_13946</name>
</gene>
<feature type="region of interest" description="Disordered" evidence="3">
    <location>
        <begin position="94"/>
        <end position="131"/>
    </location>
</feature>
<dbReference type="InterPro" id="IPR036291">
    <property type="entry name" value="NAD(P)-bd_dom_sf"/>
</dbReference>
<evidence type="ECO:0000256" key="3">
    <source>
        <dbReference type="SAM" id="MobiDB-lite"/>
    </source>
</evidence>
<dbReference type="Pfam" id="PF13561">
    <property type="entry name" value="adh_short_C2"/>
    <property type="match status" value="1"/>
</dbReference>
<evidence type="ECO:0000256" key="1">
    <source>
        <dbReference type="ARBA" id="ARBA00006484"/>
    </source>
</evidence>
<dbReference type="EMBL" id="BLLF01001132">
    <property type="protein sequence ID" value="GFH17333.1"/>
    <property type="molecule type" value="Genomic_DNA"/>
</dbReference>
<keyword evidence="5" id="KW-1185">Reference proteome</keyword>
<evidence type="ECO:0000256" key="2">
    <source>
        <dbReference type="ARBA" id="ARBA00023002"/>
    </source>
</evidence>
<dbReference type="Proteomes" id="UP000485058">
    <property type="component" value="Unassembled WGS sequence"/>
</dbReference>
<comment type="similarity">
    <text evidence="1">Belongs to the short-chain dehydrogenases/reductases (SDR) family.</text>
</comment>
<proteinExistence type="inferred from homology"/>
<protein>
    <submittedName>
        <fullName evidence="4">NAD(P)-dependent oxidoreductase</fullName>
    </submittedName>
</protein>
<dbReference type="PRINTS" id="PR00080">
    <property type="entry name" value="SDRFAMILY"/>
</dbReference>
<dbReference type="Gene3D" id="3.40.50.720">
    <property type="entry name" value="NAD(P)-binding Rossmann-like Domain"/>
    <property type="match status" value="1"/>
</dbReference>
<evidence type="ECO:0000313" key="5">
    <source>
        <dbReference type="Proteomes" id="UP000485058"/>
    </source>
</evidence>
<reference evidence="4 5" key="1">
    <citation type="submission" date="2020-02" db="EMBL/GenBank/DDBJ databases">
        <title>Draft genome sequence of Haematococcus lacustris strain NIES-144.</title>
        <authorList>
            <person name="Morimoto D."/>
            <person name="Nakagawa S."/>
            <person name="Yoshida T."/>
            <person name="Sawayama S."/>
        </authorList>
    </citation>
    <scope>NUCLEOTIDE SEQUENCE [LARGE SCALE GENOMIC DNA]</scope>
    <source>
        <strain evidence="4 5">NIES-144</strain>
    </source>
</reference>
<dbReference type="AlphaFoldDB" id="A0A699Z428"/>
<accession>A0A699Z428</accession>
<sequence length="167" mass="18130">MYGQLDILINNAAEQHYRHSIADITDEQLERTFATNIFGMFYMTKAALPHLKPGSSIVNTTSVTSYQGQPELLDYSSTKGCITAFTRSLSQQLADKGKHPGECRGPGSDLDTPHPRHLPKAKWQTSAPLGAGQPSEVATCFVFLASEDGSYYTGQVLHPNGGMPVNS</sequence>
<dbReference type="InterPro" id="IPR002347">
    <property type="entry name" value="SDR_fam"/>
</dbReference>
<name>A0A699Z428_HAELA</name>
<keyword evidence="2" id="KW-0560">Oxidoreductase</keyword>
<dbReference type="PANTHER" id="PTHR48107:SF16">
    <property type="entry name" value="NADPH-DEPENDENT ALDEHYDE REDUCTASE 1, CHLOROPLASTIC"/>
    <property type="match status" value="1"/>
</dbReference>
<comment type="caution">
    <text evidence="4">The sequence shown here is derived from an EMBL/GenBank/DDBJ whole genome shotgun (WGS) entry which is preliminary data.</text>
</comment>
<organism evidence="4 5">
    <name type="scientific">Haematococcus lacustris</name>
    <name type="common">Green alga</name>
    <name type="synonym">Haematococcus pluvialis</name>
    <dbReference type="NCBI Taxonomy" id="44745"/>
    <lineage>
        <taxon>Eukaryota</taxon>
        <taxon>Viridiplantae</taxon>
        <taxon>Chlorophyta</taxon>
        <taxon>core chlorophytes</taxon>
        <taxon>Chlorophyceae</taxon>
        <taxon>CS clade</taxon>
        <taxon>Chlamydomonadales</taxon>
        <taxon>Haematococcaceae</taxon>
        <taxon>Haematococcus</taxon>
    </lineage>
</organism>
<evidence type="ECO:0000313" key="4">
    <source>
        <dbReference type="EMBL" id="GFH17333.1"/>
    </source>
</evidence>
<dbReference type="PRINTS" id="PR00081">
    <property type="entry name" value="GDHRDH"/>
</dbReference>
<dbReference type="SUPFAM" id="SSF51735">
    <property type="entry name" value="NAD(P)-binding Rossmann-fold domains"/>
    <property type="match status" value="1"/>
</dbReference>
<dbReference type="PANTHER" id="PTHR48107">
    <property type="entry name" value="NADPH-DEPENDENT ALDEHYDE REDUCTASE-LIKE PROTEIN, CHLOROPLASTIC-RELATED"/>
    <property type="match status" value="1"/>
</dbReference>